<protein>
    <recommendedName>
        <fullName evidence="1">NADH:ubiquinone oxidoreductase intermediate-associated protein 30 domain-containing protein</fullName>
    </recommendedName>
</protein>
<organism evidence="2 3">
    <name type="scientific">Kwoniella shivajii</name>
    <dbReference type="NCBI Taxonomy" id="564305"/>
    <lineage>
        <taxon>Eukaryota</taxon>
        <taxon>Fungi</taxon>
        <taxon>Dikarya</taxon>
        <taxon>Basidiomycota</taxon>
        <taxon>Agaricomycotina</taxon>
        <taxon>Tremellomycetes</taxon>
        <taxon>Tremellales</taxon>
        <taxon>Cryptococcaceae</taxon>
        <taxon>Kwoniella</taxon>
    </lineage>
</organism>
<gene>
    <name evidence="2" type="ORF">IL334_000875</name>
</gene>
<evidence type="ECO:0000313" key="2">
    <source>
        <dbReference type="EMBL" id="WRT63948.1"/>
    </source>
</evidence>
<dbReference type="InterPro" id="IPR039131">
    <property type="entry name" value="NDUFAF1"/>
</dbReference>
<proteinExistence type="predicted"/>
<dbReference type="RefSeq" id="XP_062788688.1">
    <property type="nucleotide sequence ID" value="XM_062932637.1"/>
</dbReference>
<keyword evidence="3" id="KW-1185">Reference proteome</keyword>
<dbReference type="PANTHER" id="PTHR13194:SF19">
    <property type="entry name" value="NAD(P)-BINDING ROSSMANN-FOLD SUPERFAMILY PROTEIN"/>
    <property type="match status" value="1"/>
</dbReference>
<reference evidence="2 3" key="1">
    <citation type="submission" date="2024-01" db="EMBL/GenBank/DDBJ databases">
        <title>Comparative genomics of Cryptococcus and Kwoniella reveals pathogenesis evolution and contrasting modes of karyotype evolution via chromosome fusion or intercentromeric recombination.</title>
        <authorList>
            <person name="Coelho M.A."/>
            <person name="David-Palma M."/>
            <person name="Shea T."/>
            <person name="Bowers K."/>
            <person name="McGinley-Smith S."/>
            <person name="Mohammad A.W."/>
            <person name="Gnirke A."/>
            <person name="Yurkov A.M."/>
            <person name="Nowrousian M."/>
            <person name="Sun S."/>
            <person name="Cuomo C.A."/>
            <person name="Heitman J."/>
        </authorList>
    </citation>
    <scope>NUCLEOTIDE SEQUENCE [LARGE SCALE GENOMIC DNA]</scope>
    <source>
        <strain evidence="2">CBS 11374</strain>
    </source>
</reference>
<accession>A0ABZ1CQK1</accession>
<dbReference type="InterPro" id="IPR013857">
    <property type="entry name" value="NADH-UbQ_OxRdtase-assoc_prot30"/>
</dbReference>
<evidence type="ECO:0000259" key="1">
    <source>
        <dbReference type="Pfam" id="PF08547"/>
    </source>
</evidence>
<name>A0ABZ1CQK1_9TREE</name>
<dbReference type="Proteomes" id="UP001329825">
    <property type="component" value="Chromosome 1"/>
</dbReference>
<sequence>MPKHTPEVKTLFPAWRFDHWRAVDDRVRGGSSISHLDEIELDSKVNLPLNEDETLEKGNKNIGARFWGTLDINTLGGAGFASQSYRYGPPPLELPRISYSGVSVTYLPDPQTKYTSSTPRDFVLVLKPNPTAQIPKHPKTPGSPREAQLTYEANFSLSSFYLDNSHKEKKVEFGWNQFEPTYRGRNIPEGDPKWVPLDPKAIFELSIMCRSDFGKQQGEFGVVITSIQAIKTKTSVGIWSNIIEWWNGFSTYVGRFFGWNRITLDEVDDEEKRLIA</sequence>
<dbReference type="GeneID" id="87953006"/>
<feature type="domain" description="NADH:ubiquinone oxidoreductase intermediate-associated protein 30" evidence="1">
    <location>
        <begin position="17"/>
        <end position="223"/>
    </location>
</feature>
<dbReference type="EMBL" id="CP141881">
    <property type="protein sequence ID" value="WRT63948.1"/>
    <property type="molecule type" value="Genomic_DNA"/>
</dbReference>
<dbReference type="Pfam" id="PF08547">
    <property type="entry name" value="CIA30"/>
    <property type="match status" value="1"/>
</dbReference>
<dbReference type="PANTHER" id="PTHR13194">
    <property type="entry name" value="COMPLEX I INTERMEDIATE-ASSOCIATED PROTEIN 30"/>
    <property type="match status" value="1"/>
</dbReference>
<evidence type="ECO:0000313" key="3">
    <source>
        <dbReference type="Proteomes" id="UP001329825"/>
    </source>
</evidence>